<feature type="compositionally biased region" description="Low complexity" evidence="1">
    <location>
        <begin position="100"/>
        <end position="112"/>
    </location>
</feature>
<sequence length="237" mass="25030">MAMARAWRSKKPPVPSTALPPTWSSVSLIPERPVADAIKRWVFSQRACRYQGGRPTPADRARRHRRGRRPPGGEISATCPPPPPLPHRPPPSARPHRRSAALGVCAPGAARLARARLVRRSPRRRTPRRAAQVGGRRGSAGDRQLPSPLGGRGHGGGRRPPWGTDTPSLTAPPAGRPADRPADGVAGGARGAPPGAAAAANAAAAARPRLAHPAMDAVLATAHDWPRCRRRCAGGRR</sequence>
<feature type="region of interest" description="Disordered" evidence="1">
    <location>
        <begin position="47"/>
        <end position="206"/>
    </location>
</feature>
<keyword evidence="3" id="KW-1185">Reference proteome</keyword>
<reference evidence="2 3" key="1">
    <citation type="submission" date="2017-03" db="EMBL/GenBank/DDBJ databases">
        <title>WGS assembly of Porphyra umbilicalis.</title>
        <authorList>
            <person name="Brawley S.H."/>
            <person name="Blouin N.A."/>
            <person name="Ficko-Blean E."/>
            <person name="Wheeler G.L."/>
            <person name="Lohr M."/>
            <person name="Goodson H.V."/>
            <person name="Jenkins J.W."/>
            <person name="Blaby-Haas C.E."/>
            <person name="Helliwell K.E."/>
            <person name="Chan C."/>
            <person name="Marriage T."/>
            <person name="Bhattacharya D."/>
            <person name="Klein A.S."/>
            <person name="Badis Y."/>
            <person name="Brodie J."/>
            <person name="Cao Y."/>
            <person name="Collen J."/>
            <person name="Dittami S.M."/>
            <person name="Gachon C.M."/>
            <person name="Green B.R."/>
            <person name="Karpowicz S."/>
            <person name="Kim J.W."/>
            <person name="Kudahl U."/>
            <person name="Lin S."/>
            <person name="Michel G."/>
            <person name="Mittag M."/>
            <person name="Olson B.J."/>
            <person name="Pangilinan J."/>
            <person name="Peng Y."/>
            <person name="Qiu H."/>
            <person name="Shu S."/>
            <person name="Singer J.T."/>
            <person name="Smith A.G."/>
            <person name="Sprecher B.N."/>
            <person name="Wagner V."/>
            <person name="Wang W."/>
            <person name="Wang Z.-Y."/>
            <person name="Yan J."/>
            <person name="Yarish C."/>
            <person name="Zoeuner-Riek S."/>
            <person name="Zhuang Y."/>
            <person name="Zou Y."/>
            <person name="Lindquist E.A."/>
            <person name="Grimwood J."/>
            <person name="Barry K."/>
            <person name="Rokhsar D.S."/>
            <person name="Schmutz J."/>
            <person name="Stiller J.W."/>
            <person name="Grossman A.R."/>
            <person name="Prochnik S.E."/>
        </authorList>
    </citation>
    <scope>NUCLEOTIDE SEQUENCE [LARGE SCALE GENOMIC DNA]</scope>
    <source>
        <strain evidence="2">4086291</strain>
    </source>
</reference>
<gene>
    <name evidence="2" type="ORF">BU14_0158s0003</name>
</gene>
<evidence type="ECO:0000313" key="3">
    <source>
        <dbReference type="Proteomes" id="UP000218209"/>
    </source>
</evidence>
<evidence type="ECO:0000313" key="2">
    <source>
        <dbReference type="EMBL" id="OSX77198.1"/>
    </source>
</evidence>
<evidence type="ECO:0000256" key="1">
    <source>
        <dbReference type="SAM" id="MobiDB-lite"/>
    </source>
</evidence>
<feature type="compositionally biased region" description="Pro residues" evidence="1">
    <location>
        <begin position="79"/>
        <end position="93"/>
    </location>
</feature>
<accession>A0A1X6P8L6</accession>
<proteinExistence type="predicted"/>
<feature type="region of interest" description="Disordered" evidence="1">
    <location>
        <begin position="1"/>
        <end position="24"/>
    </location>
</feature>
<name>A0A1X6P8L6_PORUM</name>
<organism evidence="2 3">
    <name type="scientific">Porphyra umbilicalis</name>
    <name type="common">Purple laver</name>
    <name type="synonym">Red alga</name>
    <dbReference type="NCBI Taxonomy" id="2786"/>
    <lineage>
        <taxon>Eukaryota</taxon>
        <taxon>Rhodophyta</taxon>
        <taxon>Bangiophyceae</taxon>
        <taxon>Bangiales</taxon>
        <taxon>Bangiaceae</taxon>
        <taxon>Porphyra</taxon>
    </lineage>
</organism>
<protein>
    <submittedName>
        <fullName evidence="2">Uncharacterized protein</fullName>
    </submittedName>
</protein>
<dbReference type="Proteomes" id="UP000218209">
    <property type="component" value="Unassembled WGS sequence"/>
</dbReference>
<feature type="compositionally biased region" description="Low complexity" evidence="1">
    <location>
        <begin position="191"/>
        <end position="206"/>
    </location>
</feature>
<dbReference type="AlphaFoldDB" id="A0A1X6P8L6"/>
<dbReference type="EMBL" id="KV918844">
    <property type="protein sequence ID" value="OSX77198.1"/>
    <property type="molecule type" value="Genomic_DNA"/>
</dbReference>
<feature type="compositionally biased region" description="Basic residues" evidence="1">
    <location>
        <begin position="113"/>
        <end position="128"/>
    </location>
</feature>